<keyword evidence="4" id="KW-1185">Reference proteome</keyword>
<name>A0AAV2LIG7_KNICA</name>
<evidence type="ECO:0000313" key="4">
    <source>
        <dbReference type="Proteomes" id="UP001497482"/>
    </source>
</evidence>
<gene>
    <name evidence="3" type="ORF">KC01_LOCUS29961</name>
</gene>
<sequence length="137" mass="14842">MQWSFLLLCACVSLASSPPSVPRSLLSIRYKPVGLGSFKSGLAVSEPFEVNCSAETISPHHHASGTTSFLLQNQKTSQNSPHNLPPELCAPRLPLGAPRQSVPTDAGSRTHLDMQPAAQSPHTRADRQVWDVAMQKF</sequence>
<evidence type="ECO:0000256" key="1">
    <source>
        <dbReference type="SAM" id="MobiDB-lite"/>
    </source>
</evidence>
<feature type="compositionally biased region" description="Polar residues" evidence="1">
    <location>
        <begin position="64"/>
        <end position="82"/>
    </location>
</feature>
<dbReference type="Proteomes" id="UP001497482">
    <property type="component" value="Chromosome 3"/>
</dbReference>
<accession>A0AAV2LIG7</accession>
<protein>
    <submittedName>
        <fullName evidence="3">Uncharacterized protein</fullName>
    </submittedName>
</protein>
<dbReference type="EMBL" id="OZ035825">
    <property type="protein sequence ID" value="CAL1602147.1"/>
    <property type="molecule type" value="Genomic_DNA"/>
</dbReference>
<keyword evidence="2" id="KW-0732">Signal</keyword>
<evidence type="ECO:0000313" key="3">
    <source>
        <dbReference type="EMBL" id="CAL1602147.1"/>
    </source>
</evidence>
<feature type="chain" id="PRO_5043763458" evidence="2">
    <location>
        <begin position="16"/>
        <end position="137"/>
    </location>
</feature>
<evidence type="ECO:0000256" key="2">
    <source>
        <dbReference type="SAM" id="SignalP"/>
    </source>
</evidence>
<feature type="region of interest" description="Disordered" evidence="1">
    <location>
        <begin position="60"/>
        <end position="126"/>
    </location>
</feature>
<feature type="signal peptide" evidence="2">
    <location>
        <begin position="1"/>
        <end position="15"/>
    </location>
</feature>
<proteinExistence type="predicted"/>
<reference evidence="3 4" key="1">
    <citation type="submission" date="2024-04" db="EMBL/GenBank/DDBJ databases">
        <authorList>
            <person name="Waldvogel A.-M."/>
            <person name="Schoenle A."/>
        </authorList>
    </citation>
    <scope>NUCLEOTIDE SEQUENCE [LARGE SCALE GENOMIC DNA]</scope>
</reference>
<organism evidence="3 4">
    <name type="scientific">Knipowitschia caucasica</name>
    <name type="common">Caucasian dwarf goby</name>
    <name type="synonym">Pomatoschistus caucasicus</name>
    <dbReference type="NCBI Taxonomy" id="637954"/>
    <lineage>
        <taxon>Eukaryota</taxon>
        <taxon>Metazoa</taxon>
        <taxon>Chordata</taxon>
        <taxon>Craniata</taxon>
        <taxon>Vertebrata</taxon>
        <taxon>Euteleostomi</taxon>
        <taxon>Actinopterygii</taxon>
        <taxon>Neopterygii</taxon>
        <taxon>Teleostei</taxon>
        <taxon>Neoteleostei</taxon>
        <taxon>Acanthomorphata</taxon>
        <taxon>Gobiaria</taxon>
        <taxon>Gobiiformes</taxon>
        <taxon>Gobioidei</taxon>
        <taxon>Gobiidae</taxon>
        <taxon>Gobiinae</taxon>
        <taxon>Knipowitschia</taxon>
    </lineage>
</organism>
<dbReference type="AlphaFoldDB" id="A0AAV2LIG7"/>